<evidence type="ECO:0000259" key="2">
    <source>
        <dbReference type="Pfam" id="PF04151"/>
    </source>
</evidence>
<dbReference type="Proteomes" id="UP000072421">
    <property type="component" value="Chromosome"/>
</dbReference>
<dbReference type="Gene3D" id="2.60.120.380">
    <property type="match status" value="1"/>
</dbReference>
<organism evidence="3">
    <name type="scientific">Collimonas fungivorans</name>
    <dbReference type="NCBI Taxonomy" id="158899"/>
    <lineage>
        <taxon>Bacteria</taxon>
        <taxon>Pseudomonadati</taxon>
        <taxon>Pseudomonadota</taxon>
        <taxon>Betaproteobacteria</taxon>
        <taxon>Burkholderiales</taxon>
        <taxon>Oxalobacteraceae</taxon>
        <taxon>Collimonas</taxon>
    </lineage>
</organism>
<feature type="chain" id="PRO_5007276792" evidence="1">
    <location>
        <begin position="28"/>
        <end position="509"/>
    </location>
</feature>
<dbReference type="AlphaFoldDB" id="A0A127PBB6"/>
<name>A0A127PBB6_9BURK</name>
<dbReference type="InterPro" id="IPR007280">
    <property type="entry name" value="Peptidase_C_arc/bac"/>
</dbReference>
<dbReference type="RefSeq" id="WP_150118715.1">
    <property type="nucleotide sequence ID" value="NZ_CP013232.1"/>
</dbReference>
<evidence type="ECO:0000313" key="3">
    <source>
        <dbReference type="EMBL" id="AMO95129.1"/>
    </source>
</evidence>
<dbReference type="OrthoDB" id="9802683at2"/>
<dbReference type="PATRIC" id="fig|158899.10.peg.2451"/>
<gene>
    <name evidence="3" type="ORF">CFter6_2457</name>
</gene>
<evidence type="ECO:0000256" key="1">
    <source>
        <dbReference type="SAM" id="SignalP"/>
    </source>
</evidence>
<sequence length="509" mass="53438">MRHILPKRLLISLGCLTGLVFSPAGRAVPLGDPIMVNTGTAGSQASSLFAAGFNGEKLLIWRDGAANATYAQRIKSSGIPFLTKAQIQIPPTYAALSVDRAGNFVLAGQTGISGVVMAYDRNGNLLSSFNPTADSLNATASMDTDGNITVVYMYPNVFNVPRKLAIRRFNTGGIPVSPEIIVASGPVDTLSGPSSIATDNAGNIALTWTGQSSSSAPAYSMMQRFSRAGVALAPAPAVSHTSTGAHLAGSIAMEPGGKSVIIWTNAFPNESGYTYIVYARAFDANGNPTGSGSARVNQHLIDFYSEPTAAIAENGDFVVSWVAPKGVTGGDSSSTLAARQFHNDGTPVTNELRVDPPQTQPASSPRLAMDPVGNFAVAWTSNSAETGSDAMVRTFKMDTRPPITQLLNKQPAQGLAGDTDSWSYFRLTVPPGVRRLNIDMTGPAGGGEGDMYVRFGQLPSLTAWDQRPYVNGSNESIGISNPPPGDVYIAIHGRSAYSSVGLAAGYYYR</sequence>
<protein>
    <submittedName>
        <fullName evidence="3">Bacterial pre-peptidase C-terminal domain protein</fullName>
    </submittedName>
</protein>
<dbReference type="SUPFAM" id="SSF101898">
    <property type="entry name" value="NHL repeat"/>
    <property type="match status" value="1"/>
</dbReference>
<proteinExistence type="predicted"/>
<feature type="signal peptide" evidence="1">
    <location>
        <begin position="1"/>
        <end position="27"/>
    </location>
</feature>
<evidence type="ECO:0000313" key="4">
    <source>
        <dbReference type="Proteomes" id="UP000072421"/>
    </source>
</evidence>
<dbReference type="EMBL" id="CP013232">
    <property type="protein sequence ID" value="AMO95129.1"/>
    <property type="molecule type" value="Genomic_DNA"/>
</dbReference>
<accession>A0A127PBB6</accession>
<dbReference type="Pfam" id="PF04151">
    <property type="entry name" value="PPC"/>
    <property type="match status" value="1"/>
</dbReference>
<reference evidence="3 4" key="1">
    <citation type="submission" date="2015-11" db="EMBL/GenBank/DDBJ databases">
        <title>Exploring the genomic traits of fungus-feeding bacterial genus Collimonas.</title>
        <authorList>
            <person name="Song C."/>
            <person name="Schmidt R."/>
            <person name="de Jager V."/>
            <person name="Krzyzanowska D."/>
            <person name="Jongedijk E."/>
            <person name="Cankar K."/>
            <person name="Beekwilder J."/>
            <person name="van Veen A."/>
            <person name="de Boer W."/>
            <person name="van Veen J.A."/>
            <person name="Garbeva P."/>
        </authorList>
    </citation>
    <scope>NUCLEOTIDE SEQUENCE [LARGE SCALE GENOMIC DNA]</scope>
    <source>
        <strain evidence="3 4">Ter6</strain>
    </source>
</reference>
<feature type="domain" description="Peptidase C-terminal archaeal/bacterial" evidence="2">
    <location>
        <begin position="424"/>
        <end position="492"/>
    </location>
</feature>
<keyword evidence="1" id="KW-0732">Signal</keyword>